<dbReference type="CDD" id="cd16098">
    <property type="entry name" value="FliS"/>
    <property type="match status" value="1"/>
</dbReference>
<evidence type="ECO:0000256" key="2">
    <source>
        <dbReference type="ARBA" id="ARBA00008787"/>
    </source>
</evidence>
<evidence type="ECO:0000256" key="1">
    <source>
        <dbReference type="ARBA" id="ARBA00004514"/>
    </source>
</evidence>
<dbReference type="PANTHER" id="PTHR34773">
    <property type="entry name" value="FLAGELLAR SECRETION CHAPERONE FLIS"/>
    <property type="match status" value="1"/>
</dbReference>
<evidence type="ECO:0000256" key="4">
    <source>
        <dbReference type="ARBA" id="ARBA00022795"/>
    </source>
</evidence>
<accession>A0A852TI08</accession>
<dbReference type="NCBIfam" id="TIGR00208">
    <property type="entry name" value="fliS"/>
    <property type="match status" value="1"/>
</dbReference>
<evidence type="ECO:0000313" key="7">
    <source>
        <dbReference type="EMBL" id="NYE06754.1"/>
    </source>
</evidence>
<reference evidence="8" key="1">
    <citation type="submission" date="2020-07" db="EMBL/GenBank/DDBJ databases">
        <authorList>
            <person name="Partida-Martinez L."/>
            <person name="Huntemann M."/>
            <person name="Clum A."/>
            <person name="Wang J."/>
            <person name="Palaniappan K."/>
            <person name="Ritter S."/>
            <person name="Chen I.-M."/>
            <person name="Stamatis D."/>
            <person name="Reddy T."/>
            <person name="O'Malley R."/>
            <person name="Daum C."/>
            <person name="Shapiro N."/>
            <person name="Ivanova N."/>
            <person name="Kyrpides N."/>
            <person name="Woyke T."/>
        </authorList>
    </citation>
    <scope>NUCLEOTIDE SEQUENCE [LARGE SCALE GENOMIC DNA]</scope>
    <source>
        <strain evidence="8">AT2.8</strain>
    </source>
</reference>
<dbReference type="SUPFAM" id="SSF101116">
    <property type="entry name" value="Flagellar export chaperone FliS"/>
    <property type="match status" value="1"/>
</dbReference>
<comment type="subcellular location">
    <subcellularLocation>
        <location evidence="1 6">Cytoplasm</location>
        <location evidence="1 6">Cytosol</location>
    </subcellularLocation>
</comment>
<dbReference type="Pfam" id="PF02561">
    <property type="entry name" value="FliS"/>
    <property type="match status" value="1"/>
</dbReference>
<keyword evidence="7" id="KW-0969">Cilium</keyword>
<keyword evidence="7" id="KW-0966">Cell projection</keyword>
<keyword evidence="5" id="KW-0143">Chaperone</keyword>
<comment type="caution">
    <text evidence="7">The sequence shown here is derived from an EMBL/GenBank/DDBJ whole genome shotgun (WGS) entry which is preliminary data.</text>
</comment>
<dbReference type="InterPro" id="IPR003713">
    <property type="entry name" value="FliS"/>
</dbReference>
<evidence type="ECO:0000256" key="5">
    <source>
        <dbReference type="ARBA" id="ARBA00023186"/>
    </source>
</evidence>
<evidence type="ECO:0000256" key="3">
    <source>
        <dbReference type="ARBA" id="ARBA00022490"/>
    </source>
</evidence>
<dbReference type="GO" id="GO:0005829">
    <property type="term" value="C:cytosol"/>
    <property type="evidence" value="ECO:0007669"/>
    <property type="project" value="UniProtKB-SubCell"/>
</dbReference>
<dbReference type="GO" id="GO:0044780">
    <property type="term" value="P:bacterial-type flagellum assembly"/>
    <property type="evidence" value="ECO:0007669"/>
    <property type="project" value="InterPro"/>
</dbReference>
<keyword evidence="4 6" id="KW-1005">Bacterial flagellum biogenesis</keyword>
<dbReference type="PIRSF" id="PIRSF039090">
    <property type="entry name" value="Flis"/>
    <property type="match status" value="1"/>
</dbReference>
<dbReference type="EMBL" id="JACCBX010000007">
    <property type="protein sequence ID" value="NYE06754.1"/>
    <property type="molecule type" value="Genomic_DNA"/>
</dbReference>
<proteinExistence type="inferred from homology"/>
<reference evidence="8" key="2">
    <citation type="submission" date="2020-08" db="EMBL/GenBank/DDBJ databases">
        <title>The Agave Microbiome: Exploring the role of microbial communities in plant adaptations to desert environments.</title>
        <authorList>
            <person name="Partida-Martinez L.P."/>
        </authorList>
    </citation>
    <scope>NUCLEOTIDE SEQUENCE [LARGE SCALE GENOMIC DNA]</scope>
    <source>
        <strain evidence="8">AT2.8</strain>
    </source>
</reference>
<protein>
    <recommendedName>
        <fullName evidence="6">Flagellar secretion chaperone FliS</fullName>
    </recommendedName>
</protein>
<sequence length="126" mass="14669">MTLNNPYQTYQRQAVTTSKPEDLTLMLYQGMVKFIRLSKNALQKNNFEESNKNNVRAQDILSELMVTLKKGYEVSESLLSLYDFMKFRLIEANIKKSTEILEEVEGYAVELMETWATAMKQAKIKE</sequence>
<evidence type="ECO:0000313" key="8">
    <source>
        <dbReference type="Proteomes" id="UP000548423"/>
    </source>
</evidence>
<dbReference type="AlphaFoldDB" id="A0A852TI08"/>
<name>A0A852TI08_9BACI</name>
<evidence type="ECO:0000256" key="6">
    <source>
        <dbReference type="PIRNR" id="PIRNR039090"/>
    </source>
</evidence>
<dbReference type="PANTHER" id="PTHR34773:SF1">
    <property type="entry name" value="FLAGELLAR SECRETION CHAPERONE FLIS"/>
    <property type="match status" value="1"/>
</dbReference>
<keyword evidence="3 6" id="KW-0963">Cytoplasm</keyword>
<dbReference type="Proteomes" id="UP000548423">
    <property type="component" value="Unassembled WGS sequence"/>
</dbReference>
<organism evidence="7 8">
    <name type="scientific">Neobacillus niacini</name>
    <dbReference type="NCBI Taxonomy" id="86668"/>
    <lineage>
        <taxon>Bacteria</taxon>
        <taxon>Bacillati</taxon>
        <taxon>Bacillota</taxon>
        <taxon>Bacilli</taxon>
        <taxon>Bacillales</taxon>
        <taxon>Bacillaceae</taxon>
        <taxon>Neobacillus</taxon>
    </lineage>
</organism>
<gene>
    <name evidence="7" type="ORF">F4694_003534</name>
</gene>
<keyword evidence="7" id="KW-0282">Flagellum</keyword>
<dbReference type="GO" id="GO:0071973">
    <property type="term" value="P:bacterial-type flagellum-dependent cell motility"/>
    <property type="evidence" value="ECO:0007669"/>
    <property type="project" value="TreeGrafter"/>
</dbReference>
<dbReference type="Gene3D" id="1.20.120.340">
    <property type="entry name" value="Flagellar protein FliS"/>
    <property type="match status" value="1"/>
</dbReference>
<comment type="similarity">
    <text evidence="2 6">Belongs to the FliS family.</text>
</comment>
<dbReference type="InterPro" id="IPR036584">
    <property type="entry name" value="FliS_sf"/>
</dbReference>